<dbReference type="Proteomes" id="UP000597444">
    <property type="component" value="Unassembled WGS sequence"/>
</dbReference>
<keyword evidence="5" id="KW-1185">Reference proteome</keyword>
<name>A0A8J3IYS5_9CHLR</name>
<dbReference type="Gene3D" id="3.90.180.10">
    <property type="entry name" value="Medium-chain alcohol dehydrogenases, catalytic domain"/>
    <property type="match status" value="1"/>
</dbReference>
<evidence type="ECO:0000313" key="4">
    <source>
        <dbReference type="EMBL" id="GHO97701.1"/>
    </source>
</evidence>
<dbReference type="SUPFAM" id="SSF51735">
    <property type="entry name" value="NAD(P)-binding Rossmann-fold domains"/>
    <property type="match status" value="1"/>
</dbReference>
<feature type="domain" description="Alcohol dehydrogenase-like C-terminal" evidence="2">
    <location>
        <begin position="172"/>
        <end position="296"/>
    </location>
</feature>
<dbReference type="RefSeq" id="WP_220208481.1">
    <property type="nucleotide sequence ID" value="NZ_BNJK01000002.1"/>
</dbReference>
<dbReference type="InterPro" id="IPR050129">
    <property type="entry name" value="Zn_alcohol_dh"/>
</dbReference>
<keyword evidence="1" id="KW-0560">Oxidoreductase</keyword>
<feature type="domain" description="Alcohol dehydrogenase-like N-terminal" evidence="3">
    <location>
        <begin position="25"/>
        <end position="132"/>
    </location>
</feature>
<dbReference type="Gene3D" id="3.40.50.720">
    <property type="entry name" value="NAD(P)-binding Rossmann-like Domain"/>
    <property type="match status" value="1"/>
</dbReference>
<dbReference type="InterPro" id="IPR036291">
    <property type="entry name" value="NAD(P)-bd_dom_sf"/>
</dbReference>
<accession>A0A8J3IYS5</accession>
<dbReference type="Pfam" id="PF08240">
    <property type="entry name" value="ADH_N"/>
    <property type="match status" value="1"/>
</dbReference>
<dbReference type="InterPro" id="IPR011032">
    <property type="entry name" value="GroES-like_sf"/>
</dbReference>
<dbReference type="GO" id="GO:0016491">
    <property type="term" value="F:oxidoreductase activity"/>
    <property type="evidence" value="ECO:0007669"/>
    <property type="project" value="UniProtKB-KW"/>
</dbReference>
<gene>
    <name evidence="4" type="primary">yjjN</name>
    <name evidence="4" type="ORF">KSF_077490</name>
</gene>
<evidence type="ECO:0000259" key="3">
    <source>
        <dbReference type="Pfam" id="PF08240"/>
    </source>
</evidence>
<proteinExistence type="predicted"/>
<comment type="caution">
    <text evidence="4">The sequence shown here is derived from an EMBL/GenBank/DDBJ whole genome shotgun (WGS) entry which is preliminary data.</text>
</comment>
<dbReference type="PANTHER" id="PTHR43401:SF3">
    <property type="entry name" value="L-GALACTONATE-5-DEHYDROGENASE"/>
    <property type="match status" value="1"/>
</dbReference>
<protein>
    <submittedName>
        <fullName evidence="4">Zinc-type alcohol dehydrogenase</fullName>
    </submittedName>
</protein>
<dbReference type="AlphaFoldDB" id="A0A8J3IYS5"/>
<dbReference type="EMBL" id="BNJK01000002">
    <property type="protein sequence ID" value="GHO97701.1"/>
    <property type="molecule type" value="Genomic_DNA"/>
</dbReference>
<evidence type="ECO:0000313" key="5">
    <source>
        <dbReference type="Proteomes" id="UP000597444"/>
    </source>
</evidence>
<dbReference type="PANTHER" id="PTHR43401">
    <property type="entry name" value="L-THREONINE 3-DEHYDROGENASE"/>
    <property type="match status" value="1"/>
</dbReference>
<reference evidence="4" key="1">
    <citation type="submission" date="2020-10" db="EMBL/GenBank/DDBJ databases">
        <title>Taxonomic study of unclassified bacteria belonging to the class Ktedonobacteria.</title>
        <authorList>
            <person name="Yabe S."/>
            <person name="Wang C.M."/>
            <person name="Zheng Y."/>
            <person name="Sakai Y."/>
            <person name="Cavaletti L."/>
            <person name="Monciardini P."/>
            <person name="Donadio S."/>
        </authorList>
    </citation>
    <scope>NUCLEOTIDE SEQUENCE</scope>
    <source>
        <strain evidence="4">ID150040</strain>
    </source>
</reference>
<dbReference type="InterPro" id="IPR013149">
    <property type="entry name" value="ADH-like_C"/>
</dbReference>
<dbReference type="SUPFAM" id="SSF50129">
    <property type="entry name" value="GroES-like"/>
    <property type="match status" value="1"/>
</dbReference>
<dbReference type="Pfam" id="PF00107">
    <property type="entry name" value="ADH_zinc_N"/>
    <property type="match status" value="1"/>
</dbReference>
<dbReference type="InterPro" id="IPR013154">
    <property type="entry name" value="ADH-like_N"/>
</dbReference>
<evidence type="ECO:0000259" key="2">
    <source>
        <dbReference type="Pfam" id="PF00107"/>
    </source>
</evidence>
<evidence type="ECO:0000256" key="1">
    <source>
        <dbReference type="ARBA" id="ARBA00023002"/>
    </source>
</evidence>
<dbReference type="CDD" id="cd08261">
    <property type="entry name" value="Zn_ADH7"/>
    <property type="match status" value="1"/>
</dbReference>
<sequence>MDAIILEEPGQLRRVQRENIVAPPGPGEALIRIRQVGVCGTDFHAFRGEQPFFSYPRILGHELGVDIVALGAGVQDLAVGNHCAVEPYFNCGHCPACRRGKPNCCLNLKVFGVHIDGGMREYATVPAAKLHPSDKLTNEQLALVEPLSIGAHAVARAQLVQGEQVLVLGAGPIGLAVTQFALLDGANVTVMDISEQRLAFCQRMYPTITCLNNNGDGLSELQARVGDDLPTAVFDATGNPHSMMAAFNYVAFGGRLIFVGLFQGDVTFHDPEFHRRELTLLSSRNSTGADFRRIINYLETNQIRLTPWITHRTTADALVDVFPSWLERDSGVIKAVISL</sequence>
<organism evidence="4 5">
    <name type="scientific">Reticulibacter mediterranei</name>
    <dbReference type="NCBI Taxonomy" id="2778369"/>
    <lineage>
        <taxon>Bacteria</taxon>
        <taxon>Bacillati</taxon>
        <taxon>Chloroflexota</taxon>
        <taxon>Ktedonobacteria</taxon>
        <taxon>Ktedonobacterales</taxon>
        <taxon>Reticulibacteraceae</taxon>
        <taxon>Reticulibacter</taxon>
    </lineage>
</organism>